<dbReference type="GO" id="GO:0004359">
    <property type="term" value="F:glutaminase activity"/>
    <property type="evidence" value="ECO:0007669"/>
    <property type="project" value="UniProtKB-UniRule"/>
</dbReference>
<feature type="binding site" evidence="6">
    <location>
        <position position="61"/>
    </location>
    <ligand>
        <name>substrate</name>
    </ligand>
</feature>
<proteinExistence type="inferred from homology"/>
<keyword evidence="4 6" id="KW-0378">Hydrolase</keyword>
<evidence type="ECO:0000256" key="4">
    <source>
        <dbReference type="ARBA" id="ARBA00022801"/>
    </source>
</evidence>
<dbReference type="Pfam" id="PF04960">
    <property type="entry name" value="Glutaminase"/>
    <property type="match status" value="1"/>
</dbReference>
<feature type="binding site" evidence="6">
    <location>
        <position position="158"/>
    </location>
    <ligand>
        <name>substrate</name>
    </ligand>
</feature>
<dbReference type="GO" id="GO:0006537">
    <property type="term" value="P:glutamate biosynthetic process"/>
    <property type="evidence" value="ECO:0007669"/>
    <property type="project" value="TreeGrafter"/>
</dbReference>
<feature type="binding site" evidence="6">
    <location>
        <position position="113"/>
    </location>
    <ligand>
        <name>substrate</name>
    </ligand>
</feature>
<dbReference type="OrthoDB" id="9788822at2"/>
<dbReference type="EC" id="3.5.1.2" evidence="3 6"/>
<reference evidence="8" key="1">
    <citation type="submission" date="2017-02" db="EMBL/GenBank/DDBJ databases">
        <authorList>
            <person name="Varghese N."/>
            <person name="Submissions S."/>
        </authorList>
    </citation>
    <scope>NUCLEOTIDE SEQUENCE [LARGE SCALE GENOMIC DNA]</scope>
    <source>
        <strain evidence="8">ATCC 35199</strain>
    </source>
</reference>
<dbReference type="Gene3D" id="3.40.710.10">
    <property type="entry name" value="DD-peptidase/beta-lactamase superfamily"/>
    <property type="match status" value="1"/>
</dbReference>
<dbReference type="AlphaFoldDB" id="A0A1T4ZZ01"/>
<dbReference type="RefSeq" id="WP_079588521.1">
    <property type="nucleotide sequence ID" value="NZ_CP154629.1"/>
</dbReference>
<comment type="subunit">
    <text evidence="2 6">Homotetramer.</text>
</comment>
<feature type="binding site" evidence="6">
    <location>
        <position position="259"/>
    </location>
    <ligand>
        <name>substrate</name>
    </ligand>
</feature>
<evidence type="ECO:0000256" key="3">
    <source>
        <dbReference type="ARBA" id="ARBA00012918"/>
    </source>
</evidence>
<dbReference type="SUPFAM" id="SSF56601">
    <property type="entry name" value="beta-lactamase/transpeptidase-like"/>
    <property type="match status" value="1"/>
</dbReference>
<dbReference type="InterPro" id="IPR012338">
    <property type="entry name" value="Beta-lactam/transpept-like"/>
</dbReference>
<evidence type="ECO:0000256" key="5">
    <source>
        <dbReference type="ARBA" id="ARBA00049534"/>
    </source>
</evidence>
<feature type="binding site" evidence="6">
    <location>
        <position position="165"/>
    </location>
    <ligand>
        <name>substrate</name>
    </ligand>
</feature>
<keyword evidence="8" id="KW-1185">Reference proteome</keyword>
<dbReference type="Proteomes" id="UP000243406">
    <property type="component" value="Unassembled WGS sequence"/>
</dbReference>
<sequence length="305" mass="32956">MQKILQEAIDNNRHWTAHGAVASYIPELAKENPDALGVCIYNIDNTTLCAGDSHTKFTIQSVSKVVTLICALIDKGKETVFSSVGMEPSADPFNSMVKLETRESHKPLNPFINAGAIVCTSMVQGDNGIEKFNRIHNMIKIMADNPAIDINQSVYRSEKLTGNTNRAIAYYLKGAGLIEKDVEDVLDTYFKLCSIEVTALDVAKMASVVANNGITPWSNERLMSIEICRIVKAIMTTCGLYDSSGQFSVEVGLPSKSGVGGCIMAVAPQNMGIAVIGPALDSHGNSMAGKKVLEYLSNELNLSIF</sequence>
<comment type="similarity">
    <text evidence="1 6">Belongs to the glutaminase family.</text>
</comment>
<dbReference type="PANTHER" id="PTHR12544:SF29">
    <property type="entry name" value="GLUTAMINASE"/>
    <property type="match status" value="1"/>
</dbReference>
<organism evidence="7 8">
    <name type="scientific">Acetoanaerobium noterae</name>
    <dbReference type="NCBI Taxonomy" id="745369"/>
    <lineage>
        <taxon>Bacteria</taxon>
        <taxon>Bacillati</taxon>
        <taxon>Bacillota</taxon>
        <taxon>Clostridia</taxon>
        <taxon>Peptostreptococcales</taxon>
        <taxon>Filifactoraceae</taxon>
        <taxon>Acetoanaerobium</taxon>
    </lineage>
</organism>
<name>A0A1T4ZZ01_9FIRM</name>
<evidence type="ECO:0000313" key="8">
    <source>
        <dbReference type="Proteomes" id="UP000243406"/>
    </source>
</evidence>
<comment type="catalytic activity">
    <reaction evidence="5 6">
        <text>L-glutamine + H2O = L-glutamate + NH4(+)</text>
        <dbReference type="Rhea" id="RHEA:15889"/>
        <dbReference type="ChEBI" id="CHEBI:15377"/>
        <dbReference type="ChEBI" id="CHEBI:28938"/>
        <dbReference type="ChEBI" id="CHEBI:29985"/>
        <dbReference type="ChEBI" id="CHEBI:58359"/>
        <dbReference type="EC" id="3.5.1.2"/>
    </reaction>
</comment>
<keyword evidence="6" id="KW-0007">Acetylation</keyword>
<evidence type="ECO:0000256" key="1">
    <source>
        <dbReference type="ARBA" id="ARBA00011076"/>
    </source>
</evidence>
<dbReference type="InterPro" id="IPR015868">
    <property type="entry name" value="Glutaminase"/>
</dbReference>
<dbReference type="FunFam" id="3.40.710.10:FF:000005">
    <property type="entry name" value="Glutaminase"/>
    <property type="match status" value="1"/>
</dbReference>
<evidence type="ECO:0000256" key="2">
    <source>
        <dbReference type="ARBA" id="ARBA00011881"/>
    </source>
</evidence>
<dbReference type="EMBL" id="FUYN01000001">
    <property type="protein sequence ID" value="SKB27825.1"/>
    <property type="molecule type" value="Genomic_DNA"/>
</dbReference>
<gene>
    <name evidence="6" type="primary">glsA</name>
    <name evidence="7" type="ORF">SAMN02745120_0547</name>
</gene>
<protein>
    <recommendedName>
        <fullName evidence="3 6">Glutaminase</fullName>
        <ecNumber evidence="3 6">3.5.1.2</ecNumber>
    </recommendedName>
</protein>
<evidence type="ECO:0000313" key="7">
    <source>
        <dbReference type="EMBL" id="SKB27825.1"/>
    </source>
</evidence>
<accession>A0A1T4ZZ01</accession>
<dbReference type="NCBIfam" id="TIGR03814">
    <property type="entry name" value="Gln_ase"/>
    <property type="match status" value="1"/>
</dbReference>
<evidence type="ECO:0000256" key="6">
    <source>
        <dbReference type="HAMAP-Rule" id="MF_00313"/>
    </source>
</evidence>
<dbReference type="PANTHER" id="PTHR12544">
    <property type="entry name" value="GLUTAMINASE"/>
    <property type="match status" value="1"/>
</dbReference>
<dbReference type="GO" id="GO:0006543">
    <property type="term" value="P:L-glutamine catabolic process"/>
    <property type="evidence" value="ECO:0007669"/>
    <property type="project" value="TreeGrafter"/>
</dbReference>
<feature type="binding site" evidence="6">
    <location>
        <position position="241"/>
    </location>
    <ligand>
        <name>substrate</name>
    </ligand>
</feature>
<feature type="binding site" evidence="6">
    <location>
        <position position="189"/>
    </location>
    <ligand>
        <name>substrate</name>
    </ligand>
</feature>
<dbReference type="HAMAP" id="MF_00313">
    <property type="entry name" value="Glutaminase"/>
    <property type="match status" value="1"/>
</dbReference>